<accession>A0A5J9WQE5</accession>
<protein>
    <recommendedName>
        <fullName evidence="11">Cyclin N-terminal domain-containing protein</fullName>
    </recommendedName>
</protein>
<organism evidence="9 10">
    <name type="scientific">Eragrostis curvula</name>
    <name type="common">weeping love grass</name>
    <dbReference type="NCBI Taxonomy" id="38414"/>
    <lineage>
        <taxon>Eukaryota</taxon>
        <taxon>Viridiplantae</taxon>
        <taxon>Streptophyta</taxon>
        <taxon>Embryophyta</taxon>
        <taxon>Tracheophyta</taxon>
        <taxon>Spermatophyta</taxon>
        <taxon>Magnoliopsida</taxon>
        <taxon>Liliopsida</taxon>
        <taxon>Poales</taxon>
        <taxon>Poaceae</taxon>
        <taxon>PACMAD clade</taxon>
        <taxon>Chloridoideae</taxon>
        <taxon>Eragrostideae</taxon>
        <taxon>Eragrostidinae</taxon>
        <taxon>Eragrostis</taxon>
    </lineage>
</organism>
<dbReference type="FunFam" id="1.10.472.10:FF:000167">
    <property type="entry name" value="Mitotic cyclin 6"/>
    <property type="match status" value="1"/>
</dbReference>
<keyword evidence="10" id="KW-1185">Reference proteome</keyword>
<name>A0A5J9WQE5_9POAL</name>
<dbReference type="Gene3D" id="1.10.472.10">
    <property type="entry name" value="Cyclin-like"/>
    <property type="match status" value="2"/>
</dbReference>
<dbReference type="PIRSF" id="PIRSF001771">
    <property type="entry name" value="Cyclin_A_B_D_E"/>
    <property type="match status" value="1"/>
</dbReference>
<feature type="domain" description="Cyclin-like" evidence="7">
    <location>
        <begin position="371"/>
        <end position="459"/>
    </location>
</feature>
<evidence type="ECO:0000313" key="9">
    <source>
        <dbReference type="EMBL" id="TVU50147.1"/>
    </source>
</evidence>
<sequence>MAARKEKPVLMASQPPSGRITRSRAAANRAMSEVVPSESLPVNTALRQTAKGKRKRGALDENASENATTSVPQPKRRTVLKDVTNLCCGNASKNCNTLTKLQLRPSKKVGQSRNKNEQCAKKVPAPLLPAAGRRSFLNDSKRAGKTQRADLLTQKKDPTILLGKQVPPLQDIKRNRDSACHDAIIEARNARHQSKSANSKFGDSAGLDIVDIDKENGNPQMCVSYVAEIYTNLMASEALSYAYVTLQLIRRPRSNYMESLQQDITKDMRGILVDWLVAVSDDFKLVPDTLHLTVILIDQFLSQKTIHRQKLQLLGVTSMLIASKYEEICAPSVEQFCNITDNAYTNAEVLEMECQVLNVLGFHLSTPTPKMFVRRFLRAAQATCNARNTTLVHLANYLVEMTLIDYGFLKFLPSVVSASAVFLARWTLNQFDHPWNSTLEHYTSYKSSDLRFCVRALWELQHNMGNCDLKTIHEKYMLSKYESVACLKSPEPPESIFN</sequence>
<proteinExistence type="inferred from homology"/>
<dbReference type="GO" id="GO:0051301">
    <property type="term" value="P:cell division"/>
    <property type="evidence" value="ECO:0007669"/>
    <property type="project" value="UniProtKB-KW"/>
</dbReference>
<dbReference type="GO" id="GO:0044772">
    <property type="term" value="P:mitotic cell cycle phase transition"/>
    <property type="evidence" value="ECO:0007669"/>
    <property type="project" value="InterPro"/>
</dbReference>
<gene>
    <name evidence="9" type="ORF">EJB05_01504</name>
</gene>
<dbReference type="Pfam" id="PF00134">
    <property type="entry name" value="Cyclin_N"/>
    <property type="match status" value="1"/>
</dbReference>
<dbReference type="FunFam" id="1.10.472.10:FF:000013">
    <property type="entry name" value="Cyclin A1"/>
    <property type="match status" value="1"/>
</dbReference>
<dbReference type="InterPro" id="IPR006671">
    <property type="entry name" value="Cyclin_N"/>
</dbReference>
<dbReference type="Proteomes" id="UP000324897">
    <property type="component" value="Chromosome 6"/>
</dbReference>
<dbReference type="EMBL" id="RWGY01000002">
    <property type="protein sequence ID" value="TVU50147.1"/>
    <property type="molecule type" value="Genomic_DNA"/>
</dbReference>
<evidence type="ECO:0000256" key="6">
    <source>
        <dbReference type="SAM" id="MobiDB-lite"/>
    </source>
</evidence>
<evidence type="ECO:0000256" key="4">
    <source>
        <dbReference type="ARBA" id="ARBA00023306"/>
    </source>
</evidence>
<dbReference type="OrthoDB" id="5590282at2759"/>
<reference evidence="9 10" key="1">
    <citation type="journal article" date="2019" name="Sci. Rep.">
        <title>A high-quality genome of Eragrostis curvula grass provides insights into Poaceae evolution and supports new strategies to enhance forage quality.</title>
        <authorList>
            <person name="Carballo J."/>
            <person name="Santos B.A.C.M."/>
            <person name="Zappacosta D."/>
            <person name="Garbus I."/>
            <person name="Selva J.P."/>
            <person name="Gallo C.A."/>
            <person name="Diaz A."/>
            <person name="Albertini E."/>
            <person name="Caccamo M."/>
            <person name="Echenique V."/>
        </authorList>
    </citation>
    <scope>NUCLEOTIDE SEQUENCE [LARGE SCALE GENOMIC DNA]</scope>
    <source>
        <strain evidence="10">cv. Victoria</strain>
        <tissue evidence="9">Leaf</tissue>
    </source>
</reference>
<evidence type="ECO:0000256" key="1">
    <source>
        <dbReference type="ARBA" id="ARBA00006955"/>
    </source>
</evidence>
<evidence type="ECO:0000259" key="8">
    <source>
        <dbReference type="SMART" id="SM01332"/>
    </source>
</evidence>
<dbReference type="InterPro" id="IPR013763">
    <property type="entry name" value="Cyclin-like_dom"/>
</dbReference>
<dbReference type="Gramene" id="TVU50147">
    <property type="protein sequence ID" value="TVU50147"/>
    <property type="gene ID" value="EJB05_01504"/>
</dbReference>
<evidence type="ECO:0000313" key="10">
    <source>
        <dbReference type="Proteomes" id="UP000324897"/>
    </source>
</evidence>
<dbReference type="InterPro" id="IPR004367">
    <property type="entry name" value="Cyclin_C-dom"/>
</dbReference>
<dbReference type="GO" id="GO:0016538">
    <property type="term" value="F:cyclin-dependent protein serine/threonine kinase regulator activity"/>
    <property type="evidence" value="ECO:0007669"/>
    <property type="project" value="InterPro"/>
</dbReference>
<dbReference type="InterPro" id="IPR039361">
    <property type="entry name" value="Cyclin"/>
</dbReference>
<evidence type="ECO:0000256" key="3">
    <source>
        <dbReference type="ARBA" id="ARBA00023127"/>
    </source>
</evidence>
<feature type="domain" description="Cyclin C-terminal" evidence="8">
    <location>
        <begin position="367"/>
        <end position="490"/>
    </location>
</feature>
<keyword evidence="3 5" id="KW-0195">Cyclin</keyword>
<dbReference type="SUPFAM" id="SSF47954">
    <property type="entry name" value="Cyclin-like"/>
    <property type="match status" value="2"/>
</dbReference>
<dbReference type="PANTHER" id="PTHR10177">
    <property type="entry name" value="CYCLINS"/>
    <property type="match status" value="1"/>
</dbReference>
<keyword evidence="4" id="KW-0131">Cell cycle</keyword>
<dbReference type="SMART" id="SM00385">
    <property type="entry name" value="CYCLIN"/>
    <property type="match status" value="2"/>
</dbReference>
<feature type="domain" description="Cyclin-like" evidence="7">
    <location>
        <begin position="274"/>
        <end position="358"/>
    </location>
</feature>
<feature type="region of interest" description="Disordered" evidence="6">
    <location>
        <begin position="1"/>
        <end position="76"/>
    </location>
</feature>
<comment type="caution">
    <text evidence="9">The sequence shown here is derived from an EMBL/GenBank/DDBJ whole genome shotgun (WGS) entry which is preliminary data.</text>
</comment>
<dbReference type="Pfam" id="PF02984">
    <property type="entry name" value="Cyclin_C"/>
    <property type="match status" value="1"/>
</dbReference>
<comment type="similarity">
    <text evidence="1">Belongs to the cyclin family. Cyclin AB subfamily.</text>
</comment>
<evidence type="ECO:0008006" key="11">
    <source>
        <dbReference type="Google" id="ProtNLM"/>
    </source>
</evidence>
<dbReference type="InterPro" id="IPR046965">
    <property type="entry name" value="Cyclin_A/B-like"/>
</dbReference>
<evidence type="ECO:0000256" key="2">
    <source>
        <dbReference type="ARBA" id="ARBA00022618"/>
    </source>
</evidence>
<dbReference type="AlphaFoldDB" id="A0A5J9WQE5"/>
<keyword evidence="2" id="KW-0132">Cell division</keyword>
<dbReference type="InterPro" id="IPR036915">
    <property type="entry name" value="Cyclin-like_sf"/>
</dbReference>
<dbReference type="SMART" id="SM01332">
    <property type="entry name" value="Cyclin_C"/>
    <property type="match status" value="1"/>
</dbReference>
<evidence type="ECO:0000256" key="5">
    <source>
        <dbReference type="RuleBase" id="RU000383"/>
    </source>
</evidence>
<evidence type="ECO:0000259" key="7">
    <source>
        <dbReference type="SMART" id="SM00385"/>
    </source>
</evidence>